<proteinExistence type="predicted"/>
<name>A0A182XQ63_ANOQN</name>
<dbReference type="EnsemblMetazoa" id="AQUA014009-RA">
    <property type="protein sequence ID" value="AQUA014009-PA"/>
    <property type="gene ID" value="AQUA014009"/>
</dbReference>
<dbReference type="Proteomes" id="UP000076407">
    <property type="component" value="Unassembled WGS sequence"/>
</dbReference>
<keyword evidence="2" id="KW-1185">Reference proteome</keyword>
<evidence type="ECO:0000313" key="2">
    <source>
        <dbReference type="Proteomes" id="UP000076407"/>
    </source>
</evidence>
<dbReference type="AlphaFoldDB" id="A0A182XQ63"/>
<protein>
    <submittedName>
        <fullName evidence="1">Uncharacterized protein</fullName>
    </submittedName>
</protein>
<evidence type="ECO:0000313" key="1">
    <source>
        <dbReference type="EnsemblMetazoa" id="AQUA014009-PA"/>
    </source>
</evidence>
<accession>A0A182XQ63</accession>
<organism evidence="1 2">
    <name type="scientific">Anopheles quadriannulatus</name>
    <name type="common">Mosquito</name>
    <dbReference type="NCBI Taxonomy" id="34691"/>
    <lineage>
        <taxon>Eukaryota</taxon>
        <taxon>Metazoa</taxon>
        <taxon>Ecdysozoa</taxon>
        <taxon>Arthropoda</taxon>
        <taxon>Hexapoda</taxon>
        <taxon>Insecta</taxon>
        <taxon>Pterygota</taxon>
        <taxon>Neoptera</taxon>
        <taxon>Endopterygota</taxon>
        <taxon>Diptera</taxon>
        <taxon>Nematocera</taxon>
        <taxon>Culicoidea</taxon>
        <taxon>Culicidae</taxon>
        <taxon>Anophelinae</taxon>
        <taxon>Anopheles</taxon>
    </lineage>
</organism>
<reference evidence="1" key="1">
    <citation type="submission" date="2020-05" db="UniProtKB">
        <authorList>
            <consortium name="EnsemblMetazoa"/>
        </authorList>
    </citation>
    <scope>IDENTIFICATION</scope>
    <source>
        <strain evidence="1">SANGQUA</strain>
    </source>
</reference>
<sequence>MSVPEEAIKMCVRTVPSPFLQCLTNNKVIAVSA</sequence>
<dbReference type="VEuPathDB" id="VectorBase:AQUA014009"/>